<evidence type="ECO:0000313" key="1">
    <source>
        <dbReference type="EnsemblPlants" id="AET1Gv20082200.1"/>
    </source>
</evidence>
<dbReference type="AlphaFoldDB" id="A0A452XNL3"/>
<protein>
    <submittedName>
        <fullName evidence="1">Uncharacterized protein</fullName>
    </submittedName>
</protein>
<reference evidence="1" key="4">
    <citation type="submission" date="2019-03" db="UniProtKB">
        <authorList>
            <consortium name="EnsemblPlants"/>
        </authorList>
    </citation>
    <scope>IDENTIFICATION</scope>
</reference>
<proteinExistence type="predicted"/>
<reference evidence="2" key="2">
    <citation type="journal article" date="2017" name="Nat. Plants">
        <title>The Aegilops tauschii genome reveals multiple impacts of transposons.</title>
        <authorList>
            <person name="Zhao G."/>
            <person name="Zou C."/>
            <person name="Li K."/>
            <person name="Wang K."/>
            <person name="Li T."/>
            <person name="Gao L."/>
            <person name="Zhang X."/>
            <person name="Wang H."/>
            <person name="Yang Z."/>
            <person name="Liu X."/>
            <person name="Jiang W."/>
            <person name="Mao L."/>
            <person name="Kong X."/>
            <person name="Jiao Y."/>
            <person name="Jia J."/>
        </authorList>
    </citation>
    <scope>NUCLEOTIDE SEQUENCE [LARGE SCALE GENOMIC DNA]</scope>
    <source>
        <strain evidence="2">cv. AL8/78</strain>
    </source>
</reference>
<reference evidence="2" key="1">
    <citation type="journal article" date="2014" name="Science">
        <title>Ancient hybridizations among the ancestral genomes of bread wheat.</title>
        <authorList>
            <consortium name="International Wheat Genome Sequencing Consortium,"/>
            <person name="Marcussen T."/>
            <person name="Sandve S.R."/>
            <person name="Heier L."/>
            <person name="Spannagl M."/>
            <person name="Pfeifer M."/>
            <person name="Jakobsen K.S."/>
            <person name="Wulff B.B."/>
            <person name="Steuernagel B."/>
            <person name="Mayer K.F."/>
            <person name="Olsen O.A."/>
        </authorList>
    </citation>
    <scope>NUCLEOTIDE SEQUENCE [LARGE SCALE GENOMIC DNA]</scope>
    <source>
        <strain evidence="2">cv. AL8/78</strain>
    </source>
</reference>
<name>A0A452XNL3_AEGTS</name>
<dbReference type="EnsemblPlants" id="AET1Gv20082200.1">
    <property type="protein sequence ID" value="AET1Gv20082200.1"/>
    <property type="gene ID" value="AET1Gv20082200"/>
</dbReference>
<sequence length="78" mass="8754">MAAICWAIWNSRNQTTFEHKQLKTPFNVVYSACGFLTYWDGLMTGADREAMERGAKMLKTNASAMMRICAAPARATMD</sequence>
<keyword evidence="2" id="KW-1185">Reference proteome</keyword>
<evidence type="ECO:0000313" key="2">
    <source>
        <dbReference type="Proteomes" id="UP000015105"/>
    </source>
</evidence>
<dbReference type="Gramene" id="AET1Gv20082200.1">
    <property type="protein sequence ID" value="AET1Gv20082200.1"/>
    <property type="gene ID" value="AET1Gv20082200"/>
</dbReference>
<accession>A0A452XNL3</accession>
<organism evidence="1 2">
    <name type="scientific">Aegilops tauschii subsp. strangulata</name>
    <name type="common">Goatgrass</name>
    <dbReference type="NCBI Taxonomy" id="200361"/>
    <lineage>
        <taxon>Eukaryota</taxon>
        <taxon>Viridiplantae</taxon>
        <taxon>Streptophyta</taxon>
        <taxon>Embryophyta</taxon>
        <taxon>Tracheophyta</taxon>
        <taxon>Spermatophyta</taxon>
        <taxon>Magnoliopsida</taxon>
        <taxon>Liliopsida</taxon>
        <taxon>Poales</taxon>
        <taxon>Poaceae</taxon>
        <taxon>BOP clade</taxon>
        <taxon>Pooideae</taxon>
        <taxon>Triticodae</taxon>
        <taxon>Triticeae</taxon>
        <taxon>Triticinae</taxon>
        <taxon>Aegilops</taxon>
    </lineage>
</organism>
<reference evidence="1" key="5">
    <citation type="journal article" date="2021" name="G3 (Bethesda)">
        <title>Aegilops tauschii genome assembly Aet v5.0 features greater sequence contiguity and improved annotation.</title>
        <authorList>
            <person name="Wang L."/>
            <person name="Zhu T."/>
            <person name="Rodriguez J.C."/>
            <person name="Deal K.R."/>
            <person name="Dubcovsky J."/>
            <person name="McGuire P.E."/>
            <person name="Lux T."/>
            <person name="Spannagl M."/>
            <person name="Mayer K.F.X."/>
            <person name="Baldrich P."/>
            <person name="Meyers B.C."/>
            <person name="Huo N."/>
            <person name="Gu Y.Q."/>
            <person name="Zhou H."/>
            <person name="Devos K.M."/>
            <person name="Bennetzen J.L."/>
            <person name="Unver T."/>
            <person name="Budak H."/>
            <person name="Gulick P.J."/>
            <person name="Galiba G."/>
            <person name="Kalapos B."/>
            <person name="Nelson D.R."/>
            <person name="Li P."/>
            <person name="You F.M."/>
            <person name="Luo M.C."/>
            <person name="Dvorak J."/>
        </authorList>
    </citation>
    <scope>NUCLEOTIDE SEQUENCE [LARGE SCALE GENOMIC DNA]</scope>
    <source>
        <strain evidence="1">cv. AL8/78</strain>
    </source>
</reference>
<dbReference type="Proteomes" id="UP000015105">
    <property type="component" value="Chromosome 1D"/>
</dbReference>
<reference evidence="1" key="3">
    <citation type="journal article" date="2017" name="Nature">
        <title>Genome sequence of the progenitor of the wheat D genome Aegilops tauschii.</title>
        <authorList>
            <person name="Luo M.C."/>
            <person name="Gu Y.Q."/>
            <person name="Puiu D."/>
            <person name="Wang H."/>
            <person name="Twardziok S.O."/>
            <person name="Deal K.R."/>
            <person name="Huo N."/>
            <person name="Zhu T."/>
            <person name="Wang L."/>
            <person name="Wang Y."/>
            <person name="McGuire P.E."/>
            <person name="Liu S."/>
            <person name="Long H."/>
            <person name="Ramasamy R.K."/>
            <person name="Rodriguez J.C."/>
            <person name="Van S.L."/>
            <person name="Yuan L."/>
            <person name="Wang Z."/>
            <person name="Xia Z."/>
            <person name="Xiao L."/>
            <person name="Anderson O.D."/>
            <person name="Ouyang S."/>
            <person name="Liang Y."/>
            <person name="Zimin A.V."/>
            <person name="Pertea G."/>
            <person name="Qi P."/>
            <person name="Bennetzen J.L."/>
            <person name="Dai X."/>
            <person name="Dawson M.W."/>
            <person name="Muller H.G."/>
            <person name="Kugler K."/>
            <person name="Rivarola-Duarte L."/>
            <person name="Spannagl M."/>
            <person name="Mayer K.F.X."/>
            <person name="Lu F.H."/>
            <person name="Bevan M.W."/>
            <person name="Leroy P."/>
            <person name="Li P."/>
            <person name="You F.M."/>
            <person name="Sun Q."/>
            <person name="Liu Z."/>
            <person name="Lyons E."/>
            <person name="Wicker T."/>
            <person name="Salzberg S.L."/>
            <person name="Devos K.M."/>
            <person name="Dvorak J."/>
        </authorList>
    </citation>
    <scope>NUCLEOTIDE SEQUENCE [LARGE SCALE GENOMIC DNA]</scope>
    <source>
        <strain evidence="1">cv. AL8/78</strain>
    </source>
</reference>